<dbReference type="InterPro" id="IPR033454">
    <property type="entry name" value="RecG_wedge"/>
</dbReference>
<dbReference type="SMART" id="SM00490">
    <property type="entry name" value="HELICc"/>
    <property type="match status" value="1"/>
</dbReference>
<dbReference type="SUPFAM" id="SSF50249">
    <property type="entry name" value="Nucleic acid-binding proteins"/>
    <property type="match status" value="1"/>
</dbReference>
<evidence type="ECO:0000256" key="3">
    <source>
        <dbReference type="ARBA" id="ARBA00022801"/>
    </source>
</evidence>
<dbReference type="AlphaFoldDB" id="A0A1F5EIX7"/>
<evidence type="ECO:0000256" key="5">
    <source>
        <dbReference type="ARBA" id="ARBA00022840"/>
    </source>
</evidence>
<dbReference type="Gene3D" id="3.40.50.300">
    <property type="entry name" value="P-loop containing nucleotide triphosphate hydrolases"/>
    <property type="match status" value="2"/>
</dbReference>
<dbReference type="CDD" id="cd04488">
    <property type="entry name" value="RecG_wedge_OBF"/>
    <property type="match status" value="1"/>
</dbReference>
<comment type="caution">
    <text evidence="11">The sequence shown here is derived from an EMBL/GenBank/DDBJ whole genome shotgun (WGS) entry which is preliminary data.</text>
</comment>
<evidence type="ECO:0000256" key="7">
    <source>
        <dbReference type="ARBA" id="ARBA00023204"/>
    </source>
</evidence>
<dbReference type="InterPro" id="IPR012340">
    <property type="entry name" value="NA-bd_OB-fold"/>
</dbReference>
<evidence type="ECO:0000313" key="12">
    <source>
        <dbReference type="Proteomes" id="UP000179003"/>
    </source>
</evidence>
<dbReference type="InterPro" id="IPR014001">
    <property type="entry name" value="Helicase_ATP-bd"/>
</dbReference>
<dbReference type="SMART" id="SM00487">
    <property type="entry name" value="DEXDc"/>
    <property type="match status" value="1"/>
</dbReference>
<dbReference type="EMBL" id="MFAE01000008">
    <property type="protein sequence ID" value="OGD67164.1"/>
    <property type="molecule type" value="Genomic_DNA"/>
</dbReference>
<dbReference type="STRING" id="1797582.A2442_02095"/>
<dbReference type="Proteomes" id="UP000179003">
    <property type="component" value="Unassembled WGS sequence"/>
</dbReference>
<evidence type="ECO:0000256" key="8">
    <source>
        <dbReference type="ARBA" id="ARBA00049819"/>
    </source>
</evidence>
<dbReference type="PANTHER" id="PTHR47964:SF1">
    <property type="entry name" value="ATP-DEPENDENT DNA HELICASE HOMOLOG RECG, CHLOROPLASTIC"/>
    <property type="match status" value="1"/>
</dbReference>
<dbReference type="Pfam" id="PF17191">
    <property type="entry name" value="RecG_wedge"/>
    <property type="match status" value="1"/>
</dbReference>
<protein>
    <recommendedName>
        <fullName evidence="8">Probable DNA 3'-5' helicase RecG</fullName>
    </recommendedName>
</protein>
<evidence type="ECO:0000256" key="2">
    <source>
        <dbReference type="ARBA" id="ARBA00022763"/>
    </source>
</evidence>
<dbReference type="Pfam" id="PF00271">
    <property type="entry name" value="Helicase_C"/>
    <property type="match status" value="1"/>
</dbReference>
<dbReference type="InterPro" id="IPR027417">
    <property type="entry name" value="P-loop_NTPase"/>
</dbReference>
<gene>
    <name evidence="11" type="ORF">A2442_02095</name>
</gene>
<dbReference type="GO" id="GO:0006281">
    <property type="term" value="P:DNA repair"/>
    <property type="evidence" value="ECO:0007669"/>
    <property type="project" value="UniProtKB-KW"/>
</dbReference>
<evidence type="ECO:0000256" key="4">
    <source>
        <dbReference type="ARBA" id="ARBA00022806"/>
    </source>
</evidence>
<keyword evidence="5" id="KW-0067">ATP-binding</keyword>
<dbReference type="SUPFAM" id="SSF52540">
    <property type="entry name" value="P-loop containing nucleoside triphosphate hydrolases"/>
    <property type="match status" value="2"/>
</dbReference>
<reference evidence="11 12" key="1">
    <citation type="journal article" date="2016" name="Nat. Commun.">
        <title>Thousands of microbial genomes shed light on interconnected biogeochemical processes in an aquifer system.</title>
        <authorList>
            <person name="Anantharaman K."/>
            <person name="Brown C.T."/>
            <person name="Hug L.A."/>
            <person name="Sharon I."/>
            <person name="Castelle C.J."/>
            <person name="Probst A.J."/>
            <person name="Thomas B.C."/>
            <person name="Singh A."/>
            <person name="Wilkins M.J."/>
            <person name="Karaoz U."/>
            <person name="Brodie E.L."/>
            <person name="Williams K.H."/>
            <person name="Hubbard S.S."/>
            <person name="Banfield J.F."/>
        </authorList>
    </citation>
    <scope>NUCLEOTIDE SEQUENCE [LARGE SCALE GENOMIC DNA]</scope>
</reference>
<dbReference type="Gene3D" id="2.40.50.140">
    <property type="entry name" value="Nucleic acid-binding proteins"/>
    <property type="match status" value="1"/>
</dbReference>
<dbReference type="GO" id="GO:0005524">
    <property type="term" value="F:ATP binding"/>
    <property type="evidence" value="ECO:0007669"/>
    <property type="project" value="UniProtKB-KW"/>
</dbReference>
<evidence type="ECO:0000256" key="1">
    <source>
        <dbReference type="ARBA" id="ARBA00022741"/>
    </source>
</evidence>
<evidence type="ECO:0000313" key="11">
    <source>
        <dbReference type="EMBL" id="OGD67164.1"/>
    </source>
</evidence>
<keyword evidence="7" id="KW-0234">DNA repair</keyword>
<feature type="domain" description="Helicase ATP-binding" evidence="9">
    <location>
        <begin position="282"/>
        <end position="465"/>
    </location>
</feature>
<dbReference type="InterPro" id="IPR047112">
    <property type="entry name" value="RecG/Mfd"/>
</dbReference>
<evidence type="ECO:0000259" key="9">
    <source>
        <dbReference type="PROSITE" id="PS51192"/>
    </source>
</evidence>
<evidence type="ECO:0000259" key="10">
    <source>
        <dbReference type="PROSITE" id="PS51194"/>
    </source>
</evidence>
<evidence type="ECO:0000256" key="6">
    <source>
        <dbReference type="ARBA" id="ARBA00023125"/>
    </source>
</evidence>
<keyword evidence="6" id="KW-0238">DNA-binding</keyword>
<dbReference type="Pfam" id="PF00270">
    <property type="entry name" value="DEAD"/>
    <property type="match status" value="1"/>
</dbReference>
<dbReference type="Pfam" id="PF19833">
    <property type="entry name" value="RecG_dom3_C"/>
    <property type="match status" value="1"/>
</dbReference>
<organism evidence="11 12">
    <name type="scientific">Candidatus Campbellbacteria bacterium RIFOXYC2_FULL_35_25</name>
    <dbReference type="NCBI Taxonomy" id="1797582"/>
    <lineage>
        <taxon>Bacteria</taxon>
        <taxon>Candidatus Campbelliibacteriota</taxon>
    </lineage>
</organism>
<dbReference type="PROSITE" id="PS51192">
    <property type="entry name" value="HELICASE_ATP_BIND_1"/>
    <property type="match status" value="1"/>
</dbReference>
<dbReference type="PROSITE" id="PS51194">
    <property type="entry name" value="HELICASE_CTER"/>
    <property type="match status" value="1"/>
</dbReference>
<dbReference type="InterPro" id="IPR001650">
    <property type="entry name" value="Helicase_C-like"/>
</dbReference>
<sequence>MQLNSKIEEIFPRLADSRKKALKKIGLKTIEDLLYYFPPRHGDTDETKNTKDLKIGDKIIIYAKVKKIKASKAYYKKITMTEAVLEDSEGTIPAVWFRQPYISKMLPEGTFAKFSGTISDRKGKPYLANPAYEITESIPTGIFKEESDNHFFSPIYPESRGVSSQWIHHSIKKIFNSGLLDEIADPIPQEILKKYNLPSLKTALIWIHTPQKKSDAVSARKRFAFEEIFFIQLSRQSQKKKFQQQPSFKIKKTKEEIKKILDSFPFKLTKAQEKSIEQILKDIGGNHPMSRLLEGDVGSGKTAVAAAVSNAVVTTRPNEQSFGNLQIAYMSPTEVLSKQLFESFIQYFSEKNISIGLITSSGCRKFPSKTNPNNWTGISRPQLLKWVANGEIPILIGTHSLIQKGVVFKDLACVIIDEQHKFGTNQRMKITKKSEVIPHLLSMTATPIPRTLALTIYGDLDLTLLDQMPTGRKSVITEIVTPAKREKTYETIREELKEGRQMYVICPRIEEPDPEKAQALRVKSVRAEAQRLKEEVFPEYEIDILHSKMTPADKEATMSQFENKEIDILVATSVVEVGVNVPNATIIIIEGAERFGLAQLHQLRGRVIRSNHQAFCYVFSDTKAEQTLDRLKALQSAKNGFELAEKDLLLRGSGELSGKKQWGISDIGMEAIKNIKMVEAARTEAQEIIKEDANLKNYPVVKEKLKKIEVHFE</sequence>
<dbReference type="GO" id="GO:0003678">
    <property type="term" value="F:DNA helicase activity"/>
    <property type="evidence" value="ECO:0007669"/>
    <property type="project" value="TreeGrafter"/>
</dbReference>
<accession>A0A1F5EIX7</accession>
<keyword evidence="4" id="KW-0347">Helicase</keyword>
<dbReference type="GO" id="GO:0016787">
    <property type="term" value="F:hydrolase activity"/>
    <property type="evidence" value="ECO:0007669"/>
    <property type="project" value="UniProtKB-KW"/>
</dbReference>
<keyword evidence="1" id="KW-0547">Nucleotide-binding</keyword>
<dbReference type="InterPro" id="IPR011545">
    <property type="entry name" value="DEAD/DEAH_box_helicase_dom"/>
</dbReference>
<proteinExistence type="predicted"/>
<keyword evidence="2" id="KW-0227">DNA damage</keyword>
<dbReference type="InterPro" id="IPR045562">
    <property type="entry name" value="RecG_dom3_C"/>
</dbReference>
<feature type="domain" description="Helicase C-terminal" evidence="10">
    <location>
        <begin position="484"/>
        <end position="649"/>
    </location>
</feature>
<dbReference type="GO" id="GO:0003677">
    <property type="term" value="F:DNA binding"/>
    <property type="evidence" value="ECO:0007669"/>
    <property type="project" value="UniProtKB-KW"/>
</dbReference>
<keyword evidence="3" id="KW-0378">Hydrolase</keyword>
<dbReference type="PANTHER" id="PTHR47964">
    <property type="entry name" value="ATP-DEPENDENT DNA HELICASE HOMOLOG RECG, CHLOROPLASTIC"/>
    <property type="match status" value="1"/>
</dbReference>
<name>A0A1F5EIX7_9BACT</name>